<name>A0A3B1D4J7_9ZZZZ</name>
<sequence>MRLWAALPAFGAYGTFDLMGAEQKLRSKESSLFETPSKKTIHSLIINPLN</sequence>
<gene>
    <name evidence="1" type="ORF">MNBD_NITROSPIRAE01-2013</name>
</gene>
<protein>
    <submittedName>
        <fullName evidence="1">Uncharacterized protein</fullName>
    </submittedName>
</protein>
<dbReference type="AlphaFoldDB" id="A0A3B1D4J7"/>
<evidence type="ECO:0000313" key="1">
    <source>
        <dbReference type="EMBL" id="VAX31713.1"/>
    </source>
</evidence>
<dbReference type="EMBL" id="UOGF01000077">
    <property type="protein sequence ID" value="VAX31713.1"/>
    <property type="molecule type" value="Genomic_DNA"/>
</dbReference>
<reference evidence="1" key="1">
    <citation type="submission" date="2018-06" db="EMBL/GenBank/DDBJ databases">
        <authorList>
            <person name="Zhirakovskaya E."/>
        </authorList>
    </citation>
    <scope>NUCLEOTIDE SEQUENCE</scope>
</reference>
<proteinExistence type="predicted"/>
<organism evidence="1">
    <name type="scientific">hydrothermal vent metagenome</name>
    <dbReference type="NCBI Taxonomy" id="652676"/>
    <lineage>
        <taxon>unclassified sequences</taxon>
        <taxon>metagenomes</taxon>
        <taxon>ecological metagenomes</taxon>
    </lineage>
</organism>
<accession>A0A3B1D4J7</accession>